<organism evidence="13 14">
    <name type="scientific">Rubinisphaera italica</name>
    <dbReference type="NCBI Taxonomy" id="2527969"/>
    <lineage>
        <taxon>Bacteria</taxon>
        <taxon>Pseudomonadati</taxon>
        <taxon>Planctomycetota</taxon>
        <taxon>Planctomycetia</taxon>
        <taxon>Planctomycetales</taxon>
        <taxon>Planctomycetaceae</taxon>
        <taxon>Rubinisphaera</taxon>
    </lineage>
</organism>
<comment type="similarity">
    <text evidence="2">Belongs to the CorA metal ion transporter (MIT) (TC 1.A.35) family.</text>
</comment>
<name>A0A5C5XCS1_9PLAN</name>
<dbReference type="SUPFAM" id="SSF144083">
    <property type="entry name" value="Magnesium transport protein CorA, transmembrane region"/>
    <property type="match status" value="1"/>
</dbReference>
<evidence type="ECO:0000256" key="6">
    <source>
        <dbReference type="ARBA" id="ARBA00022842"/>
    </source>
</evidence>
<dbReference type="PANTHER" id="PTHR46494:SF1">
    <property type="entry name" value="CORA FAMILY METAL ION TRANSPORTER (EUROFUNG)"/>
    <property type="match status" value="1"/>
</dbReference>
<gene>
    <name evidence="13" type="primary">corA_1</name>
    <name evidence="13" type="ORF">Pan54_13020</name>
</gene>
<evidence type="ECO:0000256" key="7">
    <source>
        <dbReference type="ARBA" id="ARBA00022989"/>
    </source>
</evidence>
<comment type="caution">
    <text evidence="13">The sequence shown here is derived from an EMBL/GenBank/DDBJ whole genome shotgun (WGS) entry which is preliminary data.</text>
</comment>
<reference evidence="13 14" key="1">
    <citation type="submission" date="2019-02" db="EMBL/GenBank/DDBJ databases">
        <title>Deep-cultivation of Planctomycetes and their phenomic and genomic characterization uncovers novel biology.</title>
        <authorList>
            <person name="Wiegand S."/>
            <person name="Jogler M."/>
            <person name="Boedeker C."/>
            <person name="Pinto D."/>
            <person name="Vollmers J."/>
            <person name="Rivas-Marin E."/>
            <person name="Kohn T."/>
            <person name="Peeters S.H."/>
            <person name="Heuer A."/>
            <person name="Rast P."/>
            <person name="Oberbeckmann S."/>
            <person name="Bunk B."/>
            <person name="Jeske O."/>
            <person name="Meyerdierks A."/>
            <person name="Storesund J.E."/>
            <person name="Kallscheuer N."/>
            <person name="Luecker S."/>
            <person name="Lage O.M."/>
            <person name="Pohl T."/>
            <person name="Merkel B.J."/>
            <person name="Hornburger P."/>
            <person name="Mueller R.-W."/>
            <person name="Bruemmer F."/>
            <person name="Labrenz M."/>
            <person name="Spormann A.M."/>
            <person name="Op Den Camp H."/>
            <person name="Overmann J."/>
            <person name="Amann R."/>
            <person name="Jetten M.S.M."/>
            <person name="Mascher T."/>
            <person name="Medema M.H."/>
            <person name="Devos D.P."/>
            <person name="Kaster A.-K."/>
            <person name="Ovreas L."/>
            <person name="Rohde M."/>
            <person name="Galperin M.Y."/>
            <person name="Jogler C."/>
        </authorList>
    </citation>
    <scope>NUCLEOTIDE SEQUENCE [LARGE SCALE GENOMIC DNA]</scope>
    <source>
        <strain evidence="13 14">Pan54</strain>
    </source>
</reference>
<proteinExistence type="inferred from homology"/>
<evidence type="ECO:0000256" key="10">
    <source>
        <dbReference type="ARBA" id="ARBA00034269"/>
    </source>
</evidence>
<dbReference type="GO" id="GO:0050897">
    <property type="term" value="F:cobalt ion binding"/>
    <property type="evidence" value="ECO:0007669"/>
    <property type="project" value="TreeGrafter"/>
</dbReference>
<keyword evidence="3" id="KW-0813">Transport</keyword>
<evidence type="ECO:0000256" key="9">
    <source>
        <dbReference type="ARBA" id="ARBA00023136"/>
    </source>
</evidence>
<feature type="transmembrane region" description="Helical" evidence="12">
    <location>
        <begin position="262"/>
        <end position="282"/>
    </location>
</feature>
<comment type="function">
    <text evidence="11">Mediates influx of magnesium ions. Alternates between open and closed states. Activated by low cytoplasmic Mg(2+) levels. Inactive when cytoplasmic Mg(2+) levels are high.</text>
</comment>
<dbReference type="InterPro" id="IPR002523">
    <property type="entry name" value="MgTranspt_CorA/ZnTranspt_ZntB"/>
</dbReference>
<keyword evidence="14" id="KW-1185">Reference proteome</keyword>
<dbReference type="InterPro" id="IPR045861">
    <property type="entry name" value="CorA_cytoplasmic_dom"/>
</dbReference>
<dbReference type="Pfam" id="PF01544">
    <property type="entry name" value="CorA"/>
    <property type="match status" value="1"/>
</dbReference>
<keyword evidence="6" id="KW-0460">Magnesium</keyword>
<evidence type="ECO:0000313" key="14">
    <source>
        <dbReference type="Proteomes" id="UP000316095"/>
    </source>
</evidence>
<comment type="subcellular location">
    <subcellularLocation>
        <location evidence="1">Cell membrane</location>
        <topology evidence="1">Multi-pass membrane protein</topology>
    </subcellularLocation>
</comment>
<dbReference type="Gene3D" id="1.20.58.340">
    <property type="entry name" value="Magnesium transport protein CorA, transmembrane region"/>
    <property type="match status" value="1"/>
</dbReference>
<dbReference type="SUPFAM" id="SSF143865">
    <property type="entry name" value="CorA soluble domain-like"/>
    <property type="match status" value="1"/>
</dbReference>
<evidence type="ECO:0000256" key="3">
    <source>
        <dbReference type="ARBA" id="ARBA00022448"/>
    </source>
</evidence>
<evidence type="ECO:0000313" key="13">
    <source>
        <dbReference type="EMBL" id="TWT60588.1"/>
    </source>
</evidence>
<keyword evidence="9 12" id="KW-0472">Membrane</keyword>
<evidence type="ECO:0000256" key="2">
    <source>
        <dbReference type="ARBA" id="ARBA00009765"/>
    </source>
</evidence>
<dbReference type="Proteomes" id="UP000316095">
    <property type="component" value="Unassembled WGS sequence"/>
</dbReference>
<evidence type="ECO:0000256" key="11">
    <source>
        <dbReference type="ARBA" id="ARBA00045497"/>
    </source>
</evidence>
<comment type="catalytic activity">
    <reaction evidence="10">
        <text>Mg(2+)(in) = Mg(2+)(out)</text>
        <dbReference type="Rhea" id="RHEA:29827"/>
        <dbReference type="ChEBI" id="CHEBI:18420"/>
    </reaction>
</comment>
<dbReference type="CDD" id="cd12821">
    <property type="entry name" value="EcCorA_ZntB-like"/>
    <property type="match status" value="1"/>
</dbReference>
<dbReference type="PANTHER" id="PTHR46494">
    <property type="entry name" value="CORA FAMILY METAL ION TRANSPORTER (EUROFUNG)"/>
    <property type="match status" value="1"/>
</dbReference>
<dbReference type="OrthoDB" id="9803416at2"/>
<keyword evidence="4" id="KW-1003">Cell membrane</keyword>
<evidence type="ECO:0000256" key="12">
    <source>
        <dbReference type="SAM" id="Phobius"/>
    </source>
</evidence>
<evidence type="ECO:0000256" key="8">
    <source>
        <dbReference type="ARBA" id="ARBA00023065"/>
    </source>
</evidence>
<protein>
    <submittedName>
        <fullName evidence="13">Magnesium transport protein CorA</fullName>
    </submittedName>
</protein>
<keyword evidence="8" id="KW-0406">Ion transport</keyword>
<feature type="transmembrane region" description="Helical" evidence="12">
    <location>
        <begin position="294"/>
        <end position="316"/>
    </location>
</feature>
<dbReference type="GO" id="GO:0015095">
    <property type="term" value="F:magnesium ion transmembrane transporter activity"/>
    <property type="evidence" value="ECO:0007669"/>
    <property type="project" value="TreeGrafter"/>
</dbReference>
<evidence type="ECO:0000256" key="1">
    <source>
        <dbReference type="ARBA" id="ARBA00004651"/>
    </source>
</evidence>
<dbReference type="GO" id="GO:0005886">
    <property type="term" value="C:plasma membrane"/>
    <property type="evidence" value="ECO:0007669"/>
    <property type="project" value="UniProtKB-SubCell"/>
</dbReference>
<dbReference type="InterPro" id="IPR045863">
    <property type="entry name" value="CorA_TM1_TM2"/>
</dbReference>
<dbReference type="AlphaFoldDB" id="A0A5C5XCS1"/>
<keyword evidence="5 12" id="KW-0812">Transmembrane</keyword>
<dbReference type="FunFam" id="1.20.58.340:FF:000004">
    <property type="entry name" value="Magnesium transport protein CorA"/>
    <property type="match status" value="1"/>
</dbReference>
<accession>A0A5C5XCS1</accession>
<dbReference type="RefSeq" id="WP_146502686.1">
    <property type="nucleotide sequence ID" value="NZ_SJPG01000001.1"/>
</dbReference>
<dbReference type="EMBL" id="SJPG01000001">
    <property type="protein sequence ID" value="TWT60588.1"/>
    <property type="molecule type" value="Genomic_DNA"/>
</dbReference>
<dbReference type="GO" id="GO:0015087">
    <property type="term" value="F:cobalt ion transmembrane transporter activity"/>
    <property type="evidence" value="ECO:0007669"/>
    <property type="project" value="TreeGrafter"/>
</dbReference>
<keyword evidence="7 12" id="KW-1133">Transmembrane helix</keyword>
<dbReference type="GO" id="GO:0000287">
    <property type="term" value="F:magnesium ion binding"/>
    <property type="evidence" value="ECO:0007669"/>
    <property type="project" value="TreeGrafter"/>
</dbReference>
<evidence type="ECO:0000256" key="4">
    <source>
        <dbReference type="ARBA" id="ARBA00022475"/>
    </source>
</evidence>
<dbReference type="Gene3D" id="3.30.460.20">
    <property type="entry name" value="CorA soluble domain-like"/>
    <property type="match status" value="1"/>
</dbReference>
<sequence>MQFRVFGISDNSTLVTLAETKLSASWQEDEINRWIDIEAPKPQELEALLTPLKLRPEVLKACLQTERTTRMLSQATAMYMEVPTHLGWDEPEKPYVSFLCLQTTIITIHHDKLHTIEDVIRDLDGDVPLYANNSSALLYYLLVEIGKQNVDAVLQVRQEAELMDQASHENLDSLDPEKISTLRRRISHHDSVHDDHAYCAAVLQTIESAAFRFSEQSRFFGDMLQLSKVSGQIIAGAAARVDSLQRDYESVVQNRVDSRLQFLTIISAVFLPLTLISGIYGMNFDDLPGMGVKSGYLIVIAIMLATALFTAIFFYIRGWFE</sequence>
<evidence type="ECO:0000256" key="5">
    <source>
        <dbReference type="ARBA" id="ARBA00022692"/>
    </source>
</evidence>